<sequence>MEKLKVIQGQVSTTKTKEQEEKLLADLEENLIRKDLIWRQKSRELWLKEGDRNSKFFHLSTIIRRRSNNIAAIKDNNGDWCHDYDGIGNYFLRNFQDLFYTSHPSIPEDLEGLITPIITRTENESLICIPDDKEILLALKSIPNLKAPGPDGIPSLFYNYYGETVRPLLFSAVKNFFSSNHILKEWNNTFISLIPKCHGASTFKDFRPISLCNVHHLMFFNPKRWNIPLLTTLFEQDTVHNILKIHLSQADFEDSATWTPSSSGKHSVKSFYLTDQHNRFQDHSDIVWKAIWNLKIHERFKLHLLRIGSESLPWFSEVDAPCPLCQTSSDTLDHLYGDCIFYRVAWRESPWDLQSSILPSASVKDLINFVACPPSTLLPSFPPKVEFSLYASITIYLLWNSRNDVLHIGRPADLNVTIKKIKRSRMKKSHFKRKLKQPSLRSPLLEKMDRQRFGFEAMPYN</sequence>
<dbReference type="AlphaFoldDB" id="A0A2I0IM19"/>
<accession>A0A2I0IM19</accession>
<dbReference type="Proteomes" id="UP000233551">
    <property type="component" value="Unassembled WGS sequence"/>
</dbReference>
<dbReference type="PANTHER" id="PTHR46890">
    <property type="entry name" value="NON-LTR RETROLELEMENT REVERSE TRANSCRIPTASE-LIKE PROTEIN-RELATED"/>
    <property type="match status" value="1"/>
</dbReference>
<evidence type="ECO:0000313" key="2">
    <source>
        <dbReference type="Proteomes" id="UP000233551"/>
    </source>
</evidence>
<proteinExistence type="predicted"/>
<evidence type="ECO:0000313" key="1">
    <source>
        <dbReference type="EMBL" id="PKI45054.1"/>
    </source>
</evidence>
<reference evidence="1 2" key="1">
    <citation type="submission" date="2017-11" db="EMBL/GenBank/DDBJ databases">
        <title>De-novo sequencing of pomegranate (Punica granatum L.) genome.</title>
        <authorList>
            <person name="Akparov Z."/>
            <person name="Amiraslanov A."/>
            <person name="Hajiyeva S."/>
            <person name="Abbasov M."/>
            <person name="Kaur K."/>
            <person name="Hamwieh A."/>
            <person name="Solovyev V."/>
            <person name="Salamov A."/>
            <person name="Braich B."/>
            <person name="Kosarev P."/>
            <person name="Mahmoud A."/>
            <person name="Hajiyev E."/>
            <person name="Babayeva S."/>
            <person name="Izzatullayeva V."/>
            <person name="Mammadov A."/>
            <person name="Mammadov A."/>
            <person name="Sharifova S."/>
            <person name="Ojaghi J."/>
            <person name="Eynullazada K."/>
            <person name="Bayramov B."/>
            <person name="Abdulazimova A."/>
            <person name="Shahmuradov I."/>
        </authorList>
    </citation>
    <scope>NUCLEOTIDE SEQUENCE [LARGE SCALE GENOMIC DNA]</scope>
    <source>
        <strain evidence="2">cv. AG2017</strain>
        <tissue evidence="1">Leaf</tissue>
    </source>
</reference>
<organism evidence="1 2">
    <name type="scientific">Punica granatum</name>
    <name type="common">Pomegranate</name>
    <dbReference type="NCBI Taxonomy" id="22663"/>
    <lineage>
        <taxon>Eukaryota</taxon>
        <taxon>Viridiplantae</taxon>
        <taxon>Streptophyta</taxon>
        <taxon>Embryophyta</taxon>
        <taxon>Tracheophyta</taxon>
        <taxon>Spermatophyta</taxon>
        <taxon>Magnoliopsida</taxon>
        <taxon>eudicotyledons</taxon>
        <taxon>Gunneridae</taxon>
        <taxon>Pentapetalae</taxon>
        <taxon>rosids</taxon>
        <taxon>malvids</taxon>
        <taxon>Myrtales</taxon>
        <taxon>Lythraceae</taxon>
        <taxon>Punica</taxon>
    </lineage>
</organism>
<keyword evidence="2" id="KW-1185">Reference proteome</keyword>
<comment type="caution">
    <text evidence="1">The sequence shown here is derived from an EMBL/GenBank/DDBJ whole genome shotgun (WGS) entry which is preliminary data.</text>
</comment>
<gene>
    <name evidence="1" type="ORF">CRG98_034555</name>
</gene>
<dbReference type="EMBL" id="PGOL01002789">
    <property type="protein sequence ID" value="PKI45054.1"/>
    <property type="molecule type" value="Genomic_DNA"/>
</dbReference>
<evidence type="ECO:0008006" key="3">
    <source>
        <dbReference type="Google" id="ProtNLM"/>
    </source>
</evidence>
<dbReference type="PANTHER" id="PTHR46890:SF48">
    <property type="entry name" value="RNA-DIRECTED DNA POLYMERASE"/>
    <property type="match status" value="1"/>
</dbReference>
<name>A0A2I0IM19_PUNGR</name>
<dbReference type="STRING" id="22663.A0A2I0IM19"/>
<dbReference type="InterPro" id="IPR052343">
    <property type="entry name" value="Retrotransposon-Effector_Assoc"/>
</dbReference>
<protein>
    <recommendedName>
        <fullName evidence="3">Reverse transcriptase zinc-binding domain-containing protein</fullName>
    </recommendedName>
</protein>